<evidence type="ECO:0000256" key="3">
    <source>
        <dbReference type="ARBA" id="ARBA00022917"/>
    </source>
</evidence>
<dbReference type="InterPro" id="IPR004548">
    <property type="entry name" value="PrfC"/>
</dbReference>
<evidence type="ECO:0000313" key="7">
    <source>
        <dbReference type="EMBL" id="CAE0142669.1"/>
    </source>
</evidence>
<dbReference type="InterPro" id="IPR035647">
    <property type="entry name" value="EFG_III/V"/>
</dbReference>
<gene>
    <name evidence="7" type="ORF">PSIN1315_LOCUS8974</name>
</gene>
<dbReference type="InterPro" id="IPR009000">
    <property type="entry name" value="Transl_B-barrel_sf"/>
</dbReference>
<dbReference type="GO" id="GO:0005525">
    <property type="term" value="F:GTP binding"/>
    <property type="evidence" value="ECO:0007669"/>
    <property type="project" value="UniProtKB-KW"/>
</dbReference>
<dbReference type="Gene3D" id="3.40.50.300">
    <property type="entry name" value="P-loop containing nucleotide triphosphate hydrolases"/>
    <property type="match status" value="1"/>
</dbReference>
<dbReference type="PANTHER" id="PTHR43556">
    <property type="entry name" value="PEPTIDE CHAIN RELEASE FACTOR RF3"/>
    <property type="match status" value="1"/>
</dbReference>
<dbReference type="Pfam" id="PF16658">
    <property type="entry name" value="RF3_C"/>
    <property type="match status" value="1"/>
</dbReference>
<reference evidence="7" key="1">
    <citation type="submission" date="2021-01" db="EMBL/GenBank/DDBJ databases">
        <authorList>
            <person name="Corre E."/>
            <person name="Pelletier E."/>
            <person name="Niang G."/>
            <person name="Scheremetjew M."/>
            <person name="Finn R."/>
            <person name="Kale V."/>
            <person name="Holt S."/>
            <person name="Cochrane G."/>
            <person name="Meng A."/>
            <person name="Brown T."/>
            <person name="Cohen L."/>
        </authorList>
    </citation>
    <scope>NUCLEOTIDE SEQUENCE</scope>
    <source>
        <strain evidence="7">RCC927</strain>
    </source>
</reference>
<dbReference type="Gene3D" id="3.30.70.3280">
    <property type="entry name" value="Peptide chain release factor 3, domain III"/>
    <property type="match status" value="1"/>
</dbReference>
<dbReference type="AlphaFoldDB" id="A0A7S3FGJ5"/>
<sequence>MDKRHRDKIAFVRVCSGRFERGMKATVARTGRSVSMSAPQKLFAEDRETIEEAYAGDVIGLNNPDAFAIGDTVYASGSPKLAFPPIPMFSPELFAYLRLEDPGARKAFAKGVEQLLSEGCVQVLRTRDDLVGAQAPILAAVGELQFDVVLERLKSEYGVKARLDRMPYTAARWVKEGGWEAVEAAGDLFGVEAVADVYGRPVLLFKNAWAVGKLADDAPDLAPVLLPYSFAPSEEEQAKLNKAKKRK</sequence>
<dbReference type="PANTHER" id="PTHR43556:SF2">
    <property type="entry name" value="PEPTIDE CHAIN RELEASE FACTOR RF3"/>
    <property type="match status" value="1"/>
</dbReference>
<dbReference type="GO" id="GO:0005829">
    <property type="term" value="C:cytosol"/>
    <property type="evidence" value="ECO:0007669"/>
    <property type="project" value="TreeGrafter"/>
</dbReference>
<organism evidence="7">
    <name type="scientific">Prasinoderma singulare</name>
    <dbReference type="NCBI Taxonomy" id="676789"/>
    <lineage>
        <taxon>Eukaryota</taxon>
        <taxon>Viridiplantae</taxon>
        <taxon>Prasinodermophyta</taxon>
        <taxon>Prasinodermophyceae</taxon>
        <taxon>Prasinodermales</taxon>
        <taxon>Prasinodermaceae</taxon>
        <taxon>Prasinoderma</taxon>
    </lineage>
</organism>
<dbReference type="GO" id="GO:0016150">
    <property type="term" value="F:translation release factor activity, codon nonspecific"/>
    <property type="evidence" value="ECO:0007669"/>
    <property type="project" value="TreeGrafter"/>
</dbReference>
<feature type="domain" description="Peptide chain release factor 3 C-terminal" evidence="5">
    <location>
        <begin position="83"/>
        <end position="212"/>
    </location>
</feature>
<dbReference type="Pfam" id="PF22042">
    <property type="entry name" value="EF-G_D2"/>
    <property type="match status" value="1"/>
</dbReference>
<evidence type="ECO:0000256" key="4">
    <source>
        <dbReference type="ARBA" id="ARBA00023134"/>
    </source>
</evidence>
<proteinExistence type="predicted"/>
<evidence type="ECO:0000259" key="5">
    <source>
        <dbReference type="Pfam" id="PF16658"/>
    </source>
</evidence>
<dbReference type="EMBL" id="HBHY01014006">
    <property type="protein sequence ID" value="CAE0142669.1"/>
    <property type="molecule type" value="Transcribed_RNA"/>
</dbReference>
<dbReference type="InterPro" id="IPR027417">
    <property type="entry name" value="P-loop_NTPase"/>
</dbReference>
<protein>
    <recommendedName>
        <fullName evidence="8">Peptide chain release factor 3</fullName>
    </recommendedName>
</protein>
<dbReference type="SUPFAM" id="SSF54980">
    <property type="entry name" value="EF-G C-terminal domain-like"/>
    <property type="match status" value="1"/>
</dbReference>
<dbReference type="InterPro" id="IPR053905">
    <property type="entry name" value="EF-G-like_DII"/>
</dbReference>
<dbReference type="GO" id="GO:0003924">
    <property type="term" value="F:GTPase activity"/>
    <property type="evidence" value="ECO:0007669"/>
    <property type="project" value="InterPro"/>
</dbReference>
<evidence type="ECO:0000256" key="2">
    <source>
        <dbReference type="ARBA" id="ARBA00022741"/>
    </source>
</evidence>
<keyword evidence="2" id="KW-0547">Nucleotide-binding</keyword>
<evidence type="ECO:0008006" key="8">
    <source>
        <dbReference type="Google" id="ProtNLM"/>
    </source>
</evidence>
<keyword evidence="4" id="KW-0342">GTP-binding</keyword>
<accession>A0A7S3FGJ5</accession>
<evidence type="ECO:0000256" key="1">
    <source>
        <dbReference type="ARBA" id="ARBA00004496"/>
    </source>
</evidence>
<dbReference type="SUPFAM" id="SSF50447">
    <property type="entry name" value="Translation proteins"/>
    <property type="match status" value="1"/>
</dbReference>
<dbReference type="InterPro" id="IPR038467">
    <property type="entry name" value="RF3_dom_3_sf"/>
</dbReference>
<dbReference type="InterPro" id="IPR032090">
    <property type="entry name" value="RF3_C"/>
</dbReference>
<comment type="subcellular location">
    <subcellularLocation>
        <location evidence="1">Cytoplasm</location>
    </subcellularLocation>
</comment>
<name>A0A7S3FGJ5_9VIRI</name>
<evidence type="ECO:0000259" key="6">
    <source>
        <dbReference type="Pfam" id="PF22042"/>
    </source>
</evidence>
<keyword evidence="3" id="KW-0648">Protein biosynthesis</keyword>
<feature type="domain" description="Elongation factor G-like" evidence="6">
    <location>
        <begin position="4"/>
        <end position="74"/>
    </location>
</feature>